<evidence type="ECO:0000313" key="2">
    <source>
        <dbReference type="Proteomes" id="UP001158576"/>
    </source>
</evidence>
<proteinExistence type="predicted"/>
<accession>A0ABN7SPI0</accession>
<name>A0ABN7SPI0_OIKDI</name>
<gene>
    <name evidence="1" type="ORF">OKIOD_LOCUS8668</name>
</gene>
<reference evidence="1 2" key="1">
    <citation type="submission" date="2021-04" db="EMBL/GenBank/DDBJ databases">
        <authorList>
            <person name="Bliznina A."/>
        </authorList>
    </citation>
    <scope>NUCLEOTIDE SEQUENCE [LARGE SCALE GENOMIC DNA]</scope>
</reference>
<evidence type="ECO:0000313" key="1">
    <source>
        <dbReference type="EMBL" id="CAG5101460.1"/>
    </source>
</evidence>
<dbReference type="EMBL" id="OU015570">
    <property type="protein sequence ID" value="CAG5101460.1"/>
    <property type="molecule type" value="Genomic_DNA"/>
</dbReference>
<organism evidence="1 2">
    <name type="scientific">Oikopleura dioica</name>
    <name type="common">Tunicate</name>
    <dbReference type="NCBI Taxonomy" id="34765"/>
    <lineage>
        <taxon>Eukaryota</taxon>
        <taxon>Metazoa</taxon>
        <taxon>Chordata</taxon>
        <taxon>Tunicata</taxon>
        <taxon>Appendicularia</taxon>
        <taxon>Copelata</taxon>
        <taxon>Oikopleuridae</taxon>
        <taxon>Oikopleura</taxon>
    </lineage>
</organism>
<protein>
    <submittedName>
        <fullName evidence="1">Oidioi.mRNA.OKI2018_I69.YSR.g17110.t1.cds</fullName>
    </submittedName>
</protein>
<dbReference type="Proteomes" id="UP001158576">
    <property type="component" value="Chromosome YSR"/>
</dbReference>
<sequence length="406" mass="46247">MTVISNANLALNYDTFVDASVGRIDGVRRLIAQSKATRNGQPREYSSALSKFEYDHGAPGARIVFRRAGVHDQIVGRKALDEILLTRVKDEEIQRGSLQLRLRFRVEGRDVVVPVDFRLPTRGSNKQAVHGLVLAMDSAMYQVPDAQVPRDAQVKFRRGFLERLARWATLTVVSLIKYWVLAGPCSFELKCIPRHIAEAYPAEATAYSFRGQNPWLIFLLWSQFFYARVAACNRNPDVDQNRVSVRLLFDRDQLRIPGSPQAIILTAIKSVVGDSIFSGDGGQRFDHGEFTVFPHDNSYKLLAFNLKNRAQLLPLPALSLLKMLACYFYNNNVTHSFMGENEQYTYYAAGAYYLIAVYASPDFALYHGIWRLLLQFIRDAGIYKPLITRVRRGNEELKYFPRDTFS</sequence>
<keyword evidence="2" id="KW-1185">Reference proteome</keyword>